<proteinExistence type="predicted"/>
<dbReference type="AlphaFoldDB" id="A0A1H2E0B9"/>
<evidence type="ECO:0000256" key="2">
    <source>
        <dbReference type="ARBA" id="ARBA00022485"/>
    </source>
</evidence>
<dbReference type="InterPro" id="IPR017900">
    <property type="entry name" value="4Fe4S_Fe_S_CS"/>
</dbReference>
<dbReference type="PROSITE" id="PS51379">
    <property type="entry name" value="4FE4S_FER_2"/>
    <property type="match status" value="1"/>
</dbReference>
<sequence length="92" mass="10324">MTPAINSDIKHLVGNIQRFSVNDGPGIRTSVFLKGCPLNCAWCHNPENIHTYQEFFHYEDKCTKCGACAQVCPENAIIPPRVRYKEKPSGNC</sequence>
<keyword evidence="5" id="KW-0408">Iron</keyword>
<evidence type="ECO:0000256" key="4">
    <source>
        <dbReference type="ARBA" id="ARBA00022723"/>
    </source>
</evidence>
<keyword evidence="3" id="KW-0949">S-adenosyl-L-methionine</keyword>
<keyword evidence="6" id="KW-0411">Iron-sulfur</keyword>
<dbReference type="RefSeq" id="WP_173391112.1">
    <property type="nucleotide sequence ID" value="NZ_FNLL01000002.1"/>
</dbReference>
<dbReference type="GO" id="GO:0016491">
    <property type="term" value="F:oxidoreductase activity"/>
    <property type="evidence" value="ECO:0007669"/>
    <property type="project" value="UniProtKB-KW"/>
</dbReference>
<keyword evidence="2" id="KW-0004">4Fe-4S</keyword>
<evidence type="ECO:0000256" key="6">
    <source>
        <dbReference type="ARBA" id="ARBA00023014"/>
    </source>
</evidence>
<keyword evidence="4" id="KW-0479">Metal-binding</keyword>
<dbReference type="InterPro" id="IPR001989">
    <property type="entry name" value="Radical_activat_CS"/>
</dbReference>
<reference evidence="9" key="1">
    <citation type="submission" date="2016-10" db="EMBL/GenBank/DDBJ databases">
        <authorList>
            <person name="Varghese N."/>
            <person name="Submissions S."/>
        </authorList>
    </citation>
    <scope>NUCLEOTIDE SEQUENCE [LARGE SCALE GENOMIC DNA]</scope>
    <source>
        <strain evidence="9">DSM 3384</strain>
    </source>
</reference>
<evidence type="ECO:0000313" key="8">
    <source>
        <dbReference type="EMBL" id="SDT88551.1"/>
    </source>
</evidence>
<dbReference type="GO" id="GO:0051539">
    <property type="term" value="F:4 iron, 4 sulfur cluster binding"/>
    <property type="evidence" value="ECO:0007669"/>
    <property type="project" value="UniProtKB-KW"/>
</dbReference>
<dbReference type="PROSITE" id="PS00198">
    <property type="entry name" value="4FE4S_FER_1"/>
    <property type="match status" value="1"/>
</dbReference>
<dbReference type="EMBL" id="FNLL01000002">
    <property type="protein sequence ID" value="SDT88551.1"/>
    <property type="molecule type" value="Genomic_DNA"/>
</dbReference>
<protein>
    <submittedName>
        <fullName evidence="8">4Fe-4S single cluster domain-containing protein</fullName>
    </submittedName>
</protein>
<dbReference type="Pfam" id="PF13353">
    <property type="entry name" value="Fer4_12"/>
    <property type="match status" value="1"/>
</dbReference>
<dbReference type="GO" id="GO:0046872">
    <property type="term" value="F:metal ion binding"/>
    <property type="evidence" value="ECO:0007669"/>
    <property type="project" value="UniProtKB-KW"/>
</dbReference>
<evidence type="ECO:0000259" key="7">
    <source>
        <dbReference type="PROSITE" id="PS51379"/>
    </source>
</evidence>
<gene>
    <name evidence="8" type="ORF">SAMN04487931_102380</name>
</gene>
<dbReference type="SUPFAM" id="SSF54862">
    <property type="entry name" value="4Fe-4S ferredoxins"/>
    <property type="match status" value="1"/>
</dbReference>
<comment type="cofactor">
    <cofactor evidence="1">
        <name>[4Fe-4S] cluster</name>
        <dbReference type="ChEBI" id="CHEBI:49883"/>
    </cofactor>
</comment>
<evidence type="ECO:0000313" key="9">
    <source>
        <dbReference type="Proteomes" id="UP000199608"/>
    </source>
</evidence>
<dbReference type="Proteomes" id="UP000199608">
    <property type="component" value="Unassembled WGS sequence"/>
</dbReference>
<dbReference type="PROSITE" id="PS01087">
    <property type="entry name" value="RADICAL_ACTIVATING"/>
    <property type="match status" value="1"/>
</dbReference>
<evidence type="ECO:0000256" key="5">
    <source>
        <dbReference type="ARBA" id="ARBA00023004"/>
    </source>
</evidence>
<evidence type="ECO:0000256" key="3">
    <source>
        <dbReference type="ARBA" id="ARBA00022691"/>
    </source>
</evidence>
<dbReference type="InterPro" id="IPR017896">
    <property type="entry name" value="4Fe4S_Fe-S-bd"/>
</dbReference>
<keyword evidence="9" id="KW-1185">Reference proteome</keyword>
<dbReference type="Pfam" id="PF00037">
    <property type="entry name" value="Fer4"/>
    <property type="match status" value="1"/>
</dbReference>
<organism evidence="8 9">
    <name type="scientific">Desulfobacula phenolica</name>
    <dbReference type="NCBI Taxonomy" id="90732"/>
    <lineage>
        <taxon>Bacteria</taxon>
        <taxon>Pseudomonadati</taxon>
        <taxon>Thermodesulfobacteriota</taxon>
        <taxon>Desulfobacteria</taxon>
        <taxon>Desulfobacterales</taxon>
        <taxon>Desulfobacteraceae</taxon>
        <taxon>Desulfobacula</taxon>
    </lineage>
</organism>
<evidence type="ECO:0000256" key="1">
    <source>
        <dbReference type="ARBA" id="ARBA00001966"/>
    </source>
</evidence>
<accession>A0A1H2E0B9</accession>
<name>A0A1H2E0B9_9BACT</name>
<dbReference type="Gene3D" id="3.20.20.70">
    <property type="entry name" value="Aldolase class I"/>
    <property type="match status" value="1"/>
</dbReference>
<feature type="domain" description="4Fe-4S ferredoxin-type" evidence="7">
    <location>
        <begin position="53"/>
        <end position="82"/>
    </location>
</feature>
<dbReference type="InterPro" id="IPR013785">
    <property type="entry name" value="Aldolase_TIM"/>
</dbReference>